<comment type="caution">
    <text evidence="1">The sequence shown here is derived from an EMBL/GenBank/DDBJ whole genome shotgun (WGS) entry which is preliminary data.</text>
</comment>
<dbReference type="SUPFAM" id="SSF56059">
    <property type="entry name" value="Glutathione synthetase ATP-binding domain-like"/>
    <property type="match status" value="1"/>
</dbReference>
<dbReference type="AlphaFoldDB" id="A0A847VE14"/>
<name>A0A847VE14_9BACT</name>
<dbReference type="InterPro" id="IPR029063">
    <property type="entry name" value="SAM-dependent_MTases_sf"/>
</dbReference>
<proteinExistence type="predicted"/>
<evidence type="ECO:0000313" key="1">
    <source>
        <dbReference type="EMBL" id="NLZ24721.1"/>
    </source>
</evidence>
<organism evidence="1 2">
    <name type="scientific">Candidatus Dojkabacteria bacterium</name>
    <dbReference type="NCBI Taxonomy" id="2099670"/>
    <lineage>
        <taxon>Bacteria</taxon>
        <taxon>Candidatus Dojkabacteria</taxon>
    </lineage>
</organism>
<dbReference type="SUPFAM" id="SSF53335">
    <property type="entry name" value="S-adenosyl-L-methionine-dependent methyltransferases"/>
    <property type="match status" value="1"/>
</dbReference>
<dbReference type="Gene3D" id="3.40.50.150">
    <property type="entry name" value="Vaccinia Virus protein VP39"/>
    <property type="match status" value="1"/>
</dbReference>
<protein>
    <submittedName>
        <fullName evidence="1">Uncharacterized protein</fullName>
    </submittedName>
</protein>
<dbReference type="InterPro" id="IPR029465">
    <property type="entry name" value="ATPgrasp_TupA"/>
</dbReference>
<accession>A0A847VE14</accession>
<dbReference type="Pfam" id="PF14305">
    <property type="entry name" value="ATPgrasp_TupA"/>
    <property type="match status" value="1"/>
</dbReference>
<dbReference type="Proteomes" id="UP000564033">
    <property type="component" value="Unassembled WGS sequence"/>
</dbReference>
<sequence length="529" mass="62060">MTKVPFLRKLNSQIQDIIIFFKLSFKKHPVILNKRDISKTIENNISSYFLQTVGYEPSIDKPITFNEKLQWYKLYYRDSLLTQCSDKYLVRKYIEEKVEKEYLVNLLSVYSSTDVLDLNKLPNKFVLKVNHGAAQNIICTDKSTLNTQEVIDKLDEWMKPNANHYYSSYEWGYKNIKPRIICEEYLGEVNDYKIYCFNGKAQIILFATDRSEELKIDFLDLNWTKLPFRRGPKNINKRYRRPRLLNKIIEIANILSKPFPFVRVDFFIVKNRIFIGEMTFYPGAGLIPFEPIEWDYKLGNMLELPNNVSTKNATQQYLKQILIATEIKFGGKIINVPRNKVSPFDPRTSLQLKTGGMIGGDRMLHHGYSDRYAQYLLQIYKNKEKITLVEIGVLTGTGIAMWCDLFKNSRIVGLDIDFSHFYKNVNYLIKLGAFSNNFPELYEFDQYINNEVFIKKLLKGDKIDVCIDDGCHSDKCIMTAFQSMLPSLSDSFIYFIEDNSEVHNLIKEKYPEFYVFNDGELTVVRRKKE</sequence>
<reference evidence="1 2" key="1">
    <citation type="journal article" date="2020" name="Biotechnol. Biofuels">
        <title>New insights from the biogas microbiome by comprehensive genome-resolved metagenomics of nearly 1600 species originating from multiple anaerobic digesters.</title>
        <authorList>
            <person name="Campanaro S."/>
            <person name="Treu L."/>
            <person name="Rodriguez-R L.M."/>
            <person name="Kovalovszki A."/>
            <person name="Ziels R.M."/>
            <person name="Maus I."/>
            <person name="Zhu X."/>
            <person name="Kougias P.G."/>
            <person name="Basile A."/>
            <person name="Luo G."/>
            <person name="Schluter A."/>
            <person name="Konstantinidis K.T."/>
            <person name="Angelidaki I."/>
        </authorList>
    </citation>
    <scope>NUCLEOTIDE SEQUENCE [LARGE SCALE GENOMIC DNA]</scope>
    <source>
        <strain evidence="1">AS19jrsBPTG_9</strain>
    </source>
</reference>
<evidence type="ECO:0000313" key="2">
    <source>
        <dbReference type="Proteomes" id="UP000564033"/>
    </source>
</evidence>
<gene>
    <name evidence="1" type="ORF">GX888_03200</name>
</gene>
<dbReference type="EMBL" id="JAAZIL010000081">
    <property type="protein sequence ID" value="NLZ24721.1"/>
    <property type="molecule type" value="Genomic_DNA"/>
</dbReference>